<dbReference type="EMBL" id="QLMJ01000008">
    <property type="protein sequence ID" value="RAK36670.1"/>
    <property type="molecule type" value="Genomic_DNA"/>
</dbReference>
<proteinExistence type="predicted"/>
<protein>
    <submittedName>
        <fullName evidence="1">Uncharacterized protein</fullName>
    </submittedName>
</protein>
<gene>
    <name evidence="1" type="ORF">B0I29_108260</name>
</gene>
<dbReference type="Proteomes" id="UP000249341">
    <property type="component" value="Unassembled WGS sequence"/>
</dbReference>
<name>A0A327ZBQ1_9ACTN</name>
<comment type="caution">
    <text evidence="1">The sequence shown here is derived from an EMBL/GenBank/DDBJ whole genome shotgun (WGS) entry which is preliminary data.</text>
</comment>
<sequence>MDAAVELTTPGRARVWRLHTAASALAFEKAQIAAMEPAT</sequence>
<organism evidence="1 2">
    <name type="scientific">Actinoplanes lutulentus</name>
    <dbReference type="NCBI Taxonomy" id="1287878"/>
    <lineage>
        <taxon>Bacteria</taxon>
        <taxon>Bacillati</taxon>
        <taxon>Actinomycetota</taxon>
        <taxon>Actinomycetes</taxon>
        <taxon>Micromonosporales</taxon>
        <taxon>Micromonosporaceae</taxon>
        <taxon>Actinoplanes</taxon>
    </lineage>
</organism>
<accession>A0A327ZBQ1</accession>
<evidence type="ECO:0000313" key="2">
    <source>
        <dbReference type="Proteomes" id="UP000249341"/>
    </source>
</evidence>
<evidence type="ECO:0000313" key="1">
    <source>
        <dbReference type="EMBL" id="RAK36670.1"/>
    </source>
</evidence>
<keyword evidence="2" id="KW-1185">Reference proteome</keyword>
<dbReference type="AlphaFoldDB" id="A0A327ZBQ1"/>
<reference evidence="1 2" key="1">
    <citation type="submission" date="2018-06" db="EMBL/GenBank/DDBJ databases">
        <title>Genomic Encyclopedia of Type Strains, Phase III (KMG-III): the genomes of soil and plant-associated and newly described type strains.</title>
        <authorList>
            <person name="Whitman W."/>
        </authorList>
    </citation>
    <scope>NUCLEOTIDE SEQUENCE [LARGE SCALE GENOMIC DNA]</scope>
    <source>
        <strain evidence="1 2">CGMCC 4.7090</strain>
    </source>
</reference>